<accession>A0ACC2INP3</accession>
<dbReference type="Proteomes" id="UP001153331">
    <property type="component" value="Unassembled WGS sequence"/>
</dbReference>
<name>A0ACC2INP3_9PLEO</name>
<keyword evidence="2" id="KW-1185">Reference proteome</keyword>
<organism evidence="1 2">
    <name type="scientific">Boeremia exigua</name>
    <dbReference type="NCBI Taxonomy" id="749465"/>
    <lineage>
        <taxon>Eukaryota</taxon>
        <taxon>Fungi</taxon>
        <taxon>Dikarya</taxon>
        <taxon>Ascomycota</taxon>
        <taxon>Pezizomycotina</taxon>
        <taxon>Dothideomycetes</taxon>
        <taxon>Pleosporomycetidae</taxon>
        <taxon>Pleosporales</taxon>
        <taxon>Pleosporineae</taxon>
        <taxon>Didymellaceae</taxon>
        <taxon>Boeremia</taxon>
    </lineage>
</organism>
<gene>
    <name evidence="1" type="ORF">OPT61_g1847</name>
</gene>
<comment type="caution">
    <text evidence="1">The sequence shown here is derived from an EMBL/GenBank/DDBJ whole genome shotgun (WGS) entry which is preliminary data.</text>
</comment>
<reference evidence="1" key="1">
    <citation type="submission" date="2022-11" db="EMBL/GenBank/DDBJ databases">
        <title>Genome Sequence of Boeremia exigua.</title>
        <authorList>
            <person name="Buettner E."/>
        </authorList>
    </citation>
    <scope>NUCLEOTIDE SEQUENCE</scope>
    <source>
        <strain evidence="1">CU02</strain>
    </source>
</reference>
<proteinExistence type="predicted"/>
<sequence>MEASNVSLANGVERGTGIFDDVLTGRVPVTFAVIGVTLIVLAILRYASPTLDPKEPPLLKSRVPLIGHIIGIIQHQTTYHKILSDNHASYKCATLPMLNGKLYVVYDPYLVQQVLRNNIASFDPFQEKFAQKVFDLNQVTYDKIRLNPKIFADFTDAIHRSFRTESLAKMNLRWLTDFAAKIDPISQRKPVIDPENAGQEKIVEQGAVEVENLFLWCRDFMTLATTTALYGDHDPFVKDKSLIEASWVYEEAVPYFLLSLFPSLTMPKSYKARKQLQDTFSKYYTAGHHISDPTTATVTLNRANALTEYGFTGNEIGLLECILPVVSTLNAIPTLYWLLLFVLPQPTLMEKLRAEIAAFVDASQPDSKGARIITMDISRFETALPLLVSCYRETLRLSNHAVCNRHMMEDLTITDQDGRSYLLKKGVDIQLPAGVTHRHTDVWGSDVSQFRADRFVPSTSKATDADRVRKLAYMPFGGGRHLCPGRNFAFAEIIGSAAVLLLGFDIKPLGMSFEDVQMRGPRLSSGTVKPVDSGKGLGARVTPREEFANVAWRFRA</sequence>
<dbReference type="EMBL" id="JAPHNI010000078">
    <property type="protein sequence ID" value="KAJ8116812.1"/>
    <property type="molecule type" value="Genomic_DNA"/>
</dbReference>
<evidence type="ECO:0000313" key="1">
    <source>
        <dbReference type="EMBL" id="KAJ8116812.1"/>
    </source>
</evidence>
<protein>
    <submittedName>
        <fullName evidence="1">Uncharacterized protein</fullName>
    </submittedName>
</protein>
<evidence type="ECO:0000313" key="2">
    <source>
        <dbReference type="Proteomes" id="UP001153331"/>
    </source>
</evidence>